<dbReference type="InterPro" id="IPR006311">
    <property type="entry name" value="TAT_signal"/>
</dbReference>
<reference evidence="3 4" key="1">
    <citation type="journal article" date="2019" name="Int. J. Syst. Evol. Microbiol.">
        <title>The Global Catalogue of Microorganisms (GCM) 10K type strain sequencing project: providing services to taxonomists for standard genome sequencing and annotation.</title>
        <authorList>
            <consortium name="The Broad Institute Genomics Platform"/>
            <consortium name="The Broad Institute Genome Sequencing Center for Infectious Disease"/>
            <person name="Wu L."/>
            <person name="Ma J."/>
        </authorList>
    </citation>
    <scope>NUCLEOTIDE SEQUENCE [LARGE SCALE GENOMIC DNA]</scope>
    <source>
        <strain evidence="3 4">JCM 14304</strain>
    </source>
</reference>
<protein>
    <submittedName>
        <fullName evidence="3">Serine hydrolase domain-containing protein</fullName>
    </submittedName>
</protein>
<dbReference type="InterPro" id="IPR012338">
    <property type="entry name" value="Beta-lactam/transpept-like"/>
</dbReference>
<dbReference type="PROSITE" id="PS51318">
    <property type="entry name" value="TAT"/>
    <property type="match status" value="1"/>
</dbReference>
<dbReference type="RefSeq" id="WP_344198246.1">
    <property type="nucleotide sequence ID" value="NZ_BAAAND010000011.1"/>
</dbReference>
<evidence type="ECO:0000259" key="2">
    <source>
        <dbReference type="Pfam" id="PF00144"/>
    </source>
</evidence>
<keyword evidence="4" id="KW-1185">Reference proteome</keyword>
<dbReference type="Pfam" id="PF00144">
    <property type="entry name" value="Beta-lactamase"/>
    <property type="match status" value="1"/>
</dbReference>
<gene>
    <name evidence="3" type="ORF">GCM10009742_64430</name>
</gene>
<evidence type="ECO:0000313" key="4">
    <source>
        <dbReference type="Proteomes" id="UP001500190"/>
    </source>
</evidence>
<dbReference type="InterPro" id="IPR001466">
    <property type="entry name" value="Beta-lactam-related"/>
</dbReference>
<dbReference type="GO" id="GO:0016787">
    <property type="term" value="F:hydrolase activity"/>
    <property type="evidence" value="ECO:0007669"/>
    <property type="project" value="UniProtKB-KW"/>
</dbReference>
<feature type="domain" description="Beta-lactamase-related" evidence="2">
    <location>
        <begin position="48"/>
        <end position="378"/>
    </location>
</feature>
<sequence length="390" mass="41808">MAEQSSRRTFLRRSGLAVVPAVVAGGAWAYPSAAQQTGGRGALGELEKYLDKLQADDSFSGTVLVLKDGRPVLSRSMGYADQARRIRNRDDTIFCLASVTKLFTGIAIGQLAQRGSLSLTDPIAKYLGGFTSGIGDKVTIHHLLTHTSGLGDYMQLDGYWQESATWTTPQQTMDGVLRFIRTEPLAFAPGTAAKYSNSGFHVLGCIVAKIAGVSYYDYIRANIFRPAGMASSDFTLLGQWKTDRRFAHPYPTDRSGKRYDALTTDAFGLIGTPAGNAFANAPDLVRFITALTGGRLLSPTYRDVFVTPKFSLGSLPAKPGLPEIVNFFGYGVDSSILNGGLVTGHTGGAPGISTSAEWYPELGYTAVHLGNYDPAPGANVNQELRQVLTS</sequence>
<dbReference type="Gene3D" id="3.40.710.10">
    <property type="entry name" value="DD-peptidase/beta-lactamase superfamily"/>
    <property type="match status" value="1"/>
</dbReference>
<proteinExistence type="predicted"/>
<name>A0ABN2EGI7_9ACTN</name>
<dbReference type="InterPro" id="IPR050789">
    <property type="entry name" value="Diverse_Enzym_Activities"/>
</dbReference>
<dbReference type="EMBL" id="BAAAND010000011">
    <property type="protein sequence ID" value="GAA1606250.1"/>
    <property type="molecule type" value="Genomic_DNA"/>
</dbReference>
<dbReference type="PANTHER" id="PTHR43283">
    <property type="entry name" value="BETA-LACTAMASE-RELATED"/>
    <property type="match status" value="1"/>
</dbReference>
<comment type="caution">
    <text evidence="3">The sequence shown here is derived from an EMBL/GenBank/DDBJ whole genome shotgun (WGS) entry which is preliminary data.</text>
</comment>
<evidence type="ECO:0000256" key="1">
    <source>
        <dbReference type="ARBA" id="ARBA00022801"/>
    </source>
</evidence>
<dbReference type="Proteomes" id="UP001500190">
    <property type="component" value="Unassembled WGS sequence"/>
</dbReference>
<dbReference type="PANTHER" id="PTHR43283:SF11">
    <property type="entry name" value="BETA-LACTAMASE-RELATED DOMAIN-CONTAINING PROTEIN"/>
    <property type="match status" value="1"/>
</dbReference>
<evidence type="ECO:0000313" key="3">
    <source>
        <dbReference type="EMBL" id="GAA1606250.1"/>
    </source>
</evidence>
<keyword evidence="1 3" id="KW-0378">Hydrolase</keyword>
<organism evidence="3 4">
    <name type="scientific">Kribbella karoonensis</name>
    <dbReference type="NCBI Taxonomy" id="324851"/>
    <lineage>
        <taxon>Bacteria</taxon>
        <taxon>Bacillati</taxon>
        <taxon>Actinomycetota</taxon>
        <taxon>Actinomycetes</taxon>
        <taxon>Propionibacteriales</taxon>
        <taxon>Kribbellaceae</taxon>
        <taxon>Kribbella</taxon>
    </lineage>
</organism>
<dbReference type="SUPFAM" id="SSF56601">
    <property type="entry name" value="beta-lactamase/transpeptidase-like"/>
    <property type="match status" value="1"/>
</dbReference>
<accession>A0ABN2EGI7</accession>